<evidence type="ECO:0000313" key="5">
    <source>
        <dbReference type="Proteomes" id="UP001149090"/>
    </source>
</evidence>
<protein>
    <submittedName>
        <fullName evidence="4">Rap gtpase-activating protein</fullName>
    </submittedName>
</protein>
<comment type="caution">
    <text evidence="4">The sequence shown here is derived from an EMBL/GenBank/DDBJ whole genome shotgun (WGS) entry which is preliminary data.</text>
</comment>
<dbReference type="SUPFAM" id="SSF111347">
    <property type="entry name" value="Rap/Ran-GAP"/>
    <property type="match status" value="1"/>
</dbReference>
<dbReference type="OrthoDB" id="2499658at2759"/>
<dbReference type="Pfam" id="PF02145">
    <property type="entry name" value="Rap_GAP"/>
    <property type="match status" value="1"/>
</dbReference>
<dbReference type="PANTHER" id="PTHR15711">
    <property type="entry name" value="RAP GTPASE-ACTIVATING PROTEIN"/>
    <property type="match status" value="1"/>
</dbReference>
<dbReference type="InterPro" id="IPR035974">
    <property type="entry name" value="Rap/Ran-GAP_sf"/>
</dbReference>
<dbReference type="InterPro" id="IPR000331">
    <property type="entry name" value="Rap/Ran_GAP_dom"/>
</dbReference>
<dbReference type="GO" id="GO:0005096">
    <property type="term" value="F:GTPase activator activity"/>
    <property type="evidence" value="ECO:0007669"/>
    <property type="project" value="UniProtKB-KW"/>
</dbReference>
<reference evidence="4" key="1">
    <citation type="submission" date="2022-10" db="EMBL/GenBank/DDBJ databases">
        <title>Novel sulphate-reducing endosymbionts in the free-living metamonad Anaeramoeba.</title>
        <authorList>
            <person name="Jerlstrom-Hultqvist J."/>
            <person name="Cepicka I."/>
            <person name="Gallot-Lavallee L."/>
            <person name="Salas-Leiva D."/>
            <person name="Curtis B.A."/>
            <person name="Zahonova K."/>
            <person name="Pipaliya S."/>
            <person name="Dacks J."/>
            <person name="Roger A.J."/>
        </authorList>
    </citation>
    <scope>NUCLEOTIDE SEQUENCE</scope>
    <source>
        <strain evidence="4">BMAN</strain>
    </source>
</reference>
<sequence>MTQKDSDFSNNLKINQEKLNKNKKNETEKNTDQFLSKNNDNHNKENISDEQKKKQVIENHKDHTQQVSINVTDFDDQQNKDNEEKSPTRHYFRKDISKDSILEATETRSEFGDSEFVDSDEYTPLIHIETNEVQQILHGPQFRKFEDLFPIFQETKGWIIENKTEEAPSFELKEEYPFRDNYKGKEYANYITKHPDKGIVLVSVYEAKKNDKDGFQVFIWTENGNEILHLSKSDIDIPIFRSIFCMGPSLNKIFSSFDPSFKNLEILTCEFGNTEDEGLLLQIEDSKNIKKYKFGVVYIDDTITSEEEIYDYANGSHEYDEFLKILGEKVELKGFKGYRGGLDIKHGTNGTQSLYTVWKEMEIMFHVATLMPTNKNKDILRIEKKKHIGNDLVVILFVDGNEKLKPDLFLSHQIHIVIAVRPFIPKNSKETHYIVQVAQKDIIEEFGPFPPSPPIFNKSNIRDFLLAKACIGERQTTSSGIFASRFQKYIRSVLESIFEKYDVL</sequence>
<evidence type="ECO:0000259" key="3">
    <source>
        <dbReference type="PROSITE" id="PS50085"/>
    </source>
</evidence>
<feature type="domain" description="Rap-GAP" evidence="3">
    <location>
        <begin position="280"/>
        <end position="497"/>
    </location>
</feature>
<evidence type="ECO:0000313" key="4">
    <source>
        <dbReference type="EMBL" id="KAJ5074291.1"/>
    </source>
</evidence>
<dbReference type="Gene3D" id="3.40.50.11210">
    <property type="entry name" value="Rap/Ran-GAP"/>
    <property type="match status" value="1"/>
</dbReference>
<proteinExistence type="predicted"/>
<gene>
    <name evidence="4" type="ORF">M0811_00920</name>
</gene>
<evidence type="ECO:0000256" key="1">
    <source>
        <dbReference type="ARBA" id="ARBA00022468"/>
    </source>
</evidence>
<feature type="compositionally biased region" description="Basic and acidic residues" evidence="2">
    <location>
        <begin position="77"/>
        <end position="90"/>
    </location>
</feature>
<accession>A0A9Q0RBK3</accession>
<feature type="compositionally biased region" description="Basic and acidic residues" evidence="2">
    <location>
        <begin position="39"/>
        <end position="64"/>
    </location>
</feature>
<dbReference type="EMBL" id="JAPDFW010000070">
    <property type="protein sequence ID" value="KAJ5074291.1"/>
    <property type="molecule type" value="Genomic_DNA"/>
</dbReference>
<keyword evidence="5" id="KW-1185">Reference proteome</keyword>
<evidence type="ECO:0000256" key="2">
    <source>
        <dbReference type="SAM" id="MobiDB-lite"/>
    </source>
</evidence>
<organism evidence="4 5">
    <name type="scientific">Anaeramoeba ignava</name>
    <name type="common">Anaerobic marine amoeba</name>
    <dbReference type="NCBI Taxonomy" id="1746090"/>
    <lineage>
        <taxon>Eukaryota</taxon>
        <taxon>Metamonada</taxon>
        <taxon>Anaeramoebidae</taxon>
        <taxon>Anaeramoeba</taxon>
    </lineage>
</organism>
<dbReference type="InterPro" id="IPR050989">
    <property type="entry name" value="Rap1_Ran_GAP"/>
</dbReference>
<dbReference type="AlphaFoldDB" id="A0A9Q0RBK3"/>
<dbReference type="Proteomes" id="UP001149090">
    <property type="component" value="Unassembled WGS sequence"/>
</dbReference>
<dbReference type="GO" id="GO:0051056">
    <property type="term" value="P:regulation of small GTPase mediated signal transduction"/>
    <property type="evidence" value="ECO:0007669"/>
    <property type="project" value="InterPro"/>
</dbReference>
<keyword evidence="1" id="KW-0343">GTPase activation</keyword>
<feature type="compositionally biased region" description="Basic and acidic residues" evidence="2">
    <location>
        <begin position="15"/>
        <end position="31"/>
    </location>
</feature>
<feature type="region of interest" description="Disordered" evidence="2">
    <location>
        <begin position="1"/>
        <end position="90"/>
    </location>
</feature>
<name>A0A9Q0RBK3_ANAIG</name>
<dbReference type="PROSITE" id="PS50085">
    <property type="entry name" value="RAPGAP"/>
    <property type="match status" value="1"/>
</dbReference>